<protein>
    <submittedName>
        <fullName evidence="1">Uncharacterized protein</fullName>
    </submittedName>
</protein>
<name>A0AAW2IGC7_9NEOP</name>
<organism evidence="1">
    <name type="scientific">Menopon gallinae</name>
    <name type="common">poultry shaft louse</name>
    <dbReference type="NCBI Taxonomy" id="328185"/>
    <lineage>
        <taxon>Eukaryota</taxon>
        <taxon>Metazoa</taxon>
        <taxon>Ecdysozoa</taxon>
        <taxon>Arthropoda</taxon>
        <taxon>Hexapoda</taxon>
        <taxon>Insecta</taxon>
        <taxon>Pterygota</taxon>
        <taxon>Neoptera</taxon>
        <taxon>Paraneoptera</taxon>
        <taxon>Psocodea</taxon>
        <taxon>Troctomorpha</taxon>
        <taxon>Phthiraptera</taxon>
        <taxon>Amblycera</taxon>
        <taxon>Menoponidae</taxon>
        <taxon>Menopon</taxon>
    </lineage>
</organism>
<dbReference type="EMBL" id="JARGDH010000001">
    <property type="protein sequence ID" value="KAL0280956.1"/>
    <property type="molecule type" value="Genomic_DNA"/>
</dbReference>
<sequence length="77" mass="8436">MQNATHECSAGCRLEFWKAFAVNVIDEYLNTWCTSCVQVLFENSGESALFSECSRSCRPIALPVALTDVAVSSLSAR</sequence>
<accession>A0AAW2IGC7</accession>
<dbReference type="AlphaFoldDB" id="A0AAW2IGC7"/>
<comment type="caution">
    <text evidence="1">The sequence shown here is derived from an EMBL/GenBank/DDBJ whole genome shotgun (WGS) entry which is preliminary data.</text>
</comment>
<gene>
    <name evidence="1" type="ORF">PYX00_002097</name>
</gene>
<evidence type="ECO:0000313" key="1">
    <source>
        <dbReference type="EMBL" id="KAL0280956.1"/>
    </source>
</evidence>
<reference evidence="1" key="1">
    <citation type="journal article" date="2024" name="Gigascience">
        <title>Chromosome-level genome of the poultry shaft louse Menopon gallinae provides insight into the host-switching and adaptive evolution of parasitic lice.</title>
        <authorList>
            <person name="Xu Y."/>
            <person name="Ma L."/>
            <person name="Liu S."/>
            <person name="Liang Y."/>
            <person name="Liu Q."/>
            <person name="He Z."/>
            <person name="Tian L."/>
            <person name="Duan Y."/>
            <person name="Cai W."/>
            <person name="Li H."/>
            <person name="Song F."/>
        </authorList>
    </citation>
    <scope>NUCLEOTIDE SEQUENCE</scope>
    <source>
        <strain evidence="1">Cailab_2023a</strain>
    </source>
</reference>
<proteinExistence type="predicted"/>